<evidence type="ECO:0000313" key="1">
    <source>
        <dbReference type="EMBL" id="BDU17555.1"/>
    </source>
</evidence>
<accession>A0ABM8DG34</accession>
<dbReference type="EMBL" id="AP027041">
    <property type="protein sequence ID" value="BDU17555.1"/>
    <property type="molecule type" value="Genomic_DNA"/>
</dbReference>
<reference evidence="1 2" key="1">
    <citation type="journal article" date="2023" name="Int. J. Syst. Evol. Microbiol.">
        <title>Physiological and genomic analyses of cobalamin (vitamin B12)-auxotrophy of Lysobacter auxotrophicus sp. nov., a methionine-auxotrophic chitinolytic bacterium isolated from chitin-treated soil.</title>
        <authorList>
            <person name="Saito A."/>
            <person name="Dohra H."/>
            <person name="Hamada M."/>
            <person name="Moriuchi R."/>
            <person name="Kotsuchibashi Y."/>
            <person name="Mori K."/>
        </authorList>
    </citation>
    <scope>NUCLEOTIDE SEQUENCE [LARGE SCALE GENOMIC DNA]</scope>
    <source>
        <strain evidence="1 2">5-21a</strain>
    </source>
</reference>
<keyword evidence="2" id="KW-1185">Reference proteome</keyword>
<evidence type="ECO:0000313" key="2">
    <source>
        <dbReference type="Proteomes" id="UP001317822"/>
    </source>
</evidence>
<dbReference type="Proteomes" id="UP001317822">
    <property type="component" value="Chromosome"/>
</dbReference>
<proteinExistence type="predicted"/>
<gene>
    <name evidence="1" type="ORF">LA521A_27560</name>
</gene>
<organism evidence="1 2">
    <name type="scientific">Lysobacter auxotrophicus</name>
    <dbReference type="NCBI Taxonomy" id="2992573"/>
    <lineage>
        <taxon>Bacteria</taxon>
        <taxon>Pseudomonadati</taxon>
        <taxon>Pseudomonadota</taxon>
        <taxon>Gammaproteobacteria</taxon>
        <taxon>Lysobacterales</taxon>
        <taxon>Lysobacteraceae</taxon>
        <taxon>Lysobacter</taxon>
    </lineage>
</organism>
<dbReference type="RefSeq" id="WP_281779481.1">
    <property type="nucleotide sequence ID" value="NZ_AP027041.1"/>
</dbReference>
<name>A0ABM8DG34_9GAMM</name>
<protein>
    <submittedName>
        <fullName evidence="1">Uncharacterized protein</fullName>
    </submittedName>
</protein>
<sequence>MNQLDAANDDPVALLAQAREAYRIKRNADGELSRLRKYRGANDGMKADRARHERRRADAEAILDRILGAVA</sequence>